<dbReference type="Proteomes" id="UP000319143">
    <property type="component" value="Unassembled WGS sequence"/>
</dbReference>
<keyword evidence="2" id="KW-1185">Reference proteome</keyword>
<proteinExistence type="predicted"/>
<dbReference type="AlphaFoldDB" id="A0A5C6D5N6"/>
<dbReference type="EMBL" id="SJPV01000012">
    <property type="protein sequence ID" value="TWU32463.1"/>
    <property type="molecule type" value="Genomic_DNA"/>
</dbReference>
<organism evidence="1 2">
    <name type="scientific">Novipirellula artificiosorum</name>
    <dbReference type="NCBI Taxonomy" id="2528016"/>
    <lineage>
        <taxon>Bacteria</taxon>
        <taxon>Pseudomonadati</taxon>
        <taxon>Planctomycetota</taxon>
        <taxon>Planctomycetia</taxon>
        <taxon>Pirellulales</taxon>
        <taxon>Pirellulaceae</taxon>
        <taxon>Novipirellula</taxon>
    </lineage>
</organism>
<gene>
    <name evidence="1" type="ORF">Poly41_54410</name>
</gene>
<dbReference type="OrthoDB" id="556081at2"/>
<protein>
    <recommendedName>
        <fullName evidence="3">DUF2764 domain-containing protein</fullName>
    </recommendedName>
</protein>
<name>A0A5C6D5N6_9BACT</name>
<evidence type="ECO:0000313" key="1">
    <source>
        <dbReference type="EMBL" id="TWU32463.1"/>
    </source>
</evidence>
<evidence type="ECO:0000313" key="2">
    <source>
        <dbReference type="Proteomes" id="UP000319143"/>
    </source>
</evidence>
<comment type="caution">
    <text evidence="1">The sequence shown here is derived from an EMBL/GenBank/DDBJ whole genome shotgun (WGS) entry which is preliminary data.</text>
</comment>
<dbReference type="RefSeq" id="WP_146530239.1">
    <property type="nucleotide sequence ID" value="NZ_SJPV01000012.1"/>
</dbReference>
<accession>A0A5C6D5N6</accession>
<evidence type="ECO:0008006" key="3">
    <source>
        <dbReference type="Google" id="ProtNLM"/>
    </source>
</evidence>
<reference evidence="1 2" key="1">
    <citation type="submission" date="2019-02" db="EMBL/GenBank/DDBJ databases">
        <title>Deep-cultivation of Planctomycetes and their phenomic and genomic characterization uncovers novel biology.</title>
        <authorList>
            <person name="Wiegand S."/>
            <person name="Jogler M."/>
            <person name="Boedeker C."/>
            <person name="Pinto D."/>
            <person name="Vollmers J."/>
            <person name="Rivas-Marin E."/>
            <person name="Kohn T."/>
            <person name="Peeters S.H."/>
            <person name="Heuer A."/>
            <person name="Rast P."/>
            <person name="Oberbeckmann S."/>
            <person name="Bunk B."/>
            <person name="Jeske O."/>
            <person name="Meyerdierks A."/>
            <person name="Storesund J.E."/>
            <person name="Kallscheuer N."/>
            <person name="Luecker S."/>
            <person name="Lage O.M."/>
            <person name="Pohl T."/>
            <person name="Merkel B.J."/>
            <person name="Hornburger P."/>
            <person name="Mueller R.-W."/>
            <person name="Bruemmer F."/>
            <person name="Labrenz M."/>
            <person name="Spormann A.M."/>
            <person name="Op Den Camp H."/>
            <person name="Overmann J."/>
            <person name="Amann R."/>
            <person name="Jetten M.S.M."/>
            <person name="Mascher T."/>
            <person name="Medema M.H."/>
            <person name="Devos D.P."/>
            <person name="Kaster A.-K."/>
            <person name="Ovreas L."/>
            <person name="Rohde M."/>
            <person name="Galperin M.Y."/>
            <person name="Jogler C."/>
        </authorList>
    </citation>
    <scope>NUCLEOTIDE SEQUENCE [LARGE SCALE GENOMIC DNA]</scope>
    <source>
        <strain evidence="1 2">Poly41</strain>
    </source>
</reference>
<sequence>MSTYYYTLVASLPALPLHFDSWPIPVTAATLRSRLSMLDDPHRNTVQQLSDFFRWDRQPRDHSDADVIAKQRRLGIEIRNPLVARLVRHRFEMRTLVAAVRSKRAGDSVPELPDFPLSAAIRRHWDQPYFGLNVRYSWLVRFCQALDDHQPSQAQRHLFAELWDHWRRIDQLYHFSFESIVLYLARWEILSRWASQNTELGKQRFDGLVDSILRKEGAALLSL</sequence>